<accession>A0A0N4UMG5</accession>
<dbReference type="InterPro" id="IPR014721">
    <property type="entry name" value="Ribsml_uS5_D2-typ_fold_subgr"/>
</dbReference>
<keyword evidence="9" id="KW-1185">Reference proteome</keyword>
<gene>
    <name evidence="7" type="ORF">DME_LOCUS2828</name>
</gene>
<dbReference type="Proteomes" id="UP000038040">
    <property type="component" value="Unplaced"/>
</dbReference>
<dbReference type="Gene3D" id="3.30.230.10">
    <property type="match status" value="1"/>
</dbReference>
<dbReference type="Proteomes" id="UP000274756">
    <property type="component" value="Unassembled WGS sequence"/>
</dbReference>
<dbReference type="WBParaSite" id="DME_0000903801-mRNA-1">
    <property type="protein sequence ID" value="DME_0000903801-mRNA-1"/>
    <property type="gene ID" value="DME_0000903801"/>
</dbReference>
<evidence type="ECO:0000313" key="10">
    <source>
        <dbReference type="WBParaSite" id="DME_0000903801-mRNA-1"/>
    </source>
</evidence>
<evidence type="ECO:0000256" key="5">
    <source>
        <dbReference type="SAM" id="MobiDB-lite"/>
    </source>
</evidence>
<sequence length="542" mass="58652">MWKKIRQDIWCKMANIHGSPVSLSSQSRALTNDSNNRNQSPMRSLTSASGGLYISAPGKIILFGEHAVVYGRTAIAGSVDLRTYASLFTSADGRIYLSLPDIGVEKTWLLKELLKAGERLAEYPYEDDSPPSLEVLVPIARKLSGSCEDQYGVQHLAILAFWYLLLGVVQRKRNLLAVKMTVRFKLPSCVGLGSSGAYCVCIATALLQSSGIIPAPSITADDEGSLTWDDQHLDMIRKWSAAAESLIHGRASGGVACFKPGTQIQHLRNLPYLRVILVNSKVERNTFRMVQTVKERLKKFPDVIESIFNSIDAISHDATKILNRSGEENGDPEKLVNGGSGRSSGEPCSDNDHNSLQPGLHQQNTTMTIGGKQSPNFTSYSAGGKRSSNESAASGTSLGCVTPEKVEKGELVDTYAKLNDLCRINNQLLIALGVGHPKIDQICTLLARYGIHPKMTGAGGGGSVFAFLKPDTSTTVLSMIKNELTKLDYEVWQPPLGGPGVICHVNKPDLFNTPNSAATTPHVTITNSPQSTPSSTAHRHKK</sequence>
<dbReference type="AlphaFoldDB" id="A0A0N4UMG5"/>
<evidence type="ECO:0000313" key="9">
    <source>
        <dbReference type="Proteomes" id="UP000274756"/>
    </source>
</evidence>
<protein>
    <submittedName>
        <fullName evidence="10">Mevalonate kinase</fullName>
    </submittedName>
</protein>
<name>A0A0N4UMG5_DRAME</name>
<evidence type="ECO:0000256" key="4">
    <source>
        <dbReference type="ARBA" id="ARBA00022842"/>
    </source>
</evidence>
<evidence type="ECO:0000259" key="6">
    <source>
        <dbReference type="Pfam" id="PF08544"/>
    </source>
</evidence>
<reference evidence="10" key="1">
    <citation type="submission" date="2017-02" db="UniProtKB">
        <authorList>
            <consortium name="WormBaseParasite"/>
        </authorList>
    </citation>
    <scope>IDENTIFICATION</scope>
</reference>
<dbReference type="GO" id="GO:0005829">
    <property type="term" value="C:cytosol"/>
    <property type="evidence" value="ECO:0007669"/>
    <property type="project" value="TreeGrafter"/>
</dbReference>
<keyword evidence="4" id="KW-0460">Magnesium</keyword>
<keyword evidence="2" id="KW-0808">Transferase</keyword>
<feature type="compositionally biased region" description="Polar residues" evidence="5">
    <location>
        <begin position="515"/>
        <end position="536"/>
    </location>
</feature>
<dbReference type="GO" id="GO:0005524">
    <property type="term" value="F:ATP binding"/>
    <property type="evidence" value="ECO:0007669"/>
    <property type="project" value="InterPro"/>
</dbReference>
<feature type="region of interest" description="Disordered" evidence="5">
    <location>
        <begin position="323"/>
        <end position="398"/>
    </location>
</feature>
<feature type="compositionally biased region" description="Basic and acidic residues" evidence="5">
    <location>
        <begin position="323"/>
        <end position="334"/>
    </location>
</feature>
<reference evidence="7 9" key="2">
    <citation type="submission" date="2018-11" db="EMBL/GenBank/DDBJ databases">
        <authorList>
            <consortium name="Pathogen Informatics"/>
        </authorList>
    </citation>
    <scope>NUCLEOTIDE SEQUENCE [LARGE SCALE GENOMIC DNA]</scope>
</reference>
<dbReference type="GO" id="GO:0006695">
    <property type="term" value="P:cholesterol biosynthetic process"/>
    <property type="evidence" value="ECO:0007669"/>
    <property type="project" value="TreeGrafter"/>
</dbReference>
<dbReference type="SUPFAM" id="SSF54211">
    <property type="entry name" value="Ribosomal protein S5 domain 2-like"/>
    <property type="match status" value="1"/>
</dbReference>
<dbReference type="FunFam" id="3.30.70.890:FF:000017">
    <property type="entry name" value="MeValonate Kinase"/>
    <property type="match status" value="1"/>
</dbReference>
<dbReference type="PANTHER" id="PTHR43290:SF2">
    <property type="entry name" value="MEVALONATE KINASE"/>
    <property type="match status" value="1"/>
</dbReference>
<dbReference type="Gene3D" id="3.30.70.890">
    <property type="entry name" value="GHMP kinase, C-terminal domain"/>
    <property type="match status" value="2"/>
</dbReference>
<dbReference type="PRINTS" id="PR00959">
    <property type="entry name" value="MEVGALKINASE"/>
</dbReference>
<dbReference type="InterPro" id="IPR036554">
    <property type="entry name" value="GHMP_kinase_C_sf"/>
</dbReference>
<dbReference type="GO" id="GO:0019287">
    <property type="term" value="P:isopentenyl diphosphate biosynthetic process, mevalonate pathway"/>
    <property type="evidence" value="ECO:0007669"/>
    <property type="project" value="UniProtKB-UniPathway"/>
</dbReference>
<evidence type="ECO:0000313" key="8">
    <source>
        <dbReference type="Proteomes" id="UP000038040"/>
    </source>
</evidence>
<dbReference type="InterPro" id="IPR020568">
    <property type="entry name" value="Ribosomal_Su5_D2-typ_SF"/>
</dbReference>
<dbReference type="STRING" id="318479.A0A0N4UMG5"/>
<dbReference type="GO" id="GO:0004496">
    <property type="term" value="F:mevalonate kinase activity"/>
    <property type="evidence" value="ECO:0007669"/>
    <property type="project" value="InterPro"/>
</dbReference>
<evidence type="ECO:0000256" key="3">
    <source>
        <dbReference type="ARBA" id="ARBA00022777"/>
    </source>
</evidence>
<dbReference type="SUPFAM" id="SSF55060">
    <property type="entry name" value="GHMP Kinase, C-terminal domain"/>
    <property type="match status" value="2"/>
</dbReference>
<dbReference type="InterPro" id="IPR006205">
    <property type="entry name" value="Mev_gal_kin"/>
</dbReference>
<evidence type="ECO:0000313" key="7">
    <source>
        <dbReference type="EMBL" id="VDN52855.1"/>
    </source>
</evidence>
<feature type="region of interest" description="Disordered" evidence="5">
    <location>
        <begin position="24"/>
        <end position="43"/>
    </location>
</feature>
<dbReference type="PANTHER" id="PTHR43290">
    <property type="entry name" value="MEVALONATE KINASE"/>
    <property type="match status" value="1"/>
</dbReference>
<organism evidence="8 10">
    <name type="scientific">Dracunculus medinensis</name>
    <name type="common">Guinea worm</name>
    <dbReference type="NCBI Taxonomy" id="318479"/>
    <lineage>
        <taxon>Eukaryota</taxon>
        <taxon>Metazoa</taxon>
        <taxon>Ecdysozoa</taxon>
        <taxon>Nematoda</taxon>
        <taxon>Chromadorea</taxon>
        <taxon>Rhabditida</taxon>
        <taxon>Spirurina</taxon>
        <taxon>Dracunculoidea</taxon>
        <taxon>Dracunculidae</taxon>
        <taxon>Dracunculus</taxon>
    </lineage>
</organism>
<feature type="domain" description="GHMP kinase C-terminal" evidence="6">
    <location>
        <begin position="417"/>
        <end position="481"/>
    </location>
</feature>
<evidence type="ECO:0000256" key="1">
    <source>
        <dbReference type="ARBA" id="ARBA00022490"/>
    </source>
</evidence>
<dbReference type="UniPathway" id="UPA00057">
    <property type="reaction ID" value="UER00098"/>
</dbReference>
<keyword evidence="1" id="KW-0963">Cytoplasm</keyword>
<keyword evidence="3" id="KW-0418">Kinase</keyword>
<dbReference type="Pfam" id="PF08544">
    <property type="entry name" value="GHMP_kinases_C"/>
    <property type="match status" value="1"/>
</dbReference>
<dbReference type="OrthoDB" id="1652964at2759"/>
<dbReference type="EMBL" id="UYYG01000082">
    <property type="protein sequence ID" value="VDN52855.1"/>
    <property type="molecule type" value="Genomic_DNA"/>
</dbReference>
<feature type="compositionally biased region" description="Polar residues" evidence="5">
    <location>
        <begin position="354"/>
        <end position="381"/>
    </location>
</feature>
<dbReference type="InterPro" id="IPR013750">
    <property type="entry name" value="GHMP_kinase_C_dom"/>
</dbReference>
<evidence type="ECO:0000256" key="2">
    <source>
        <dbReference type="ARBA" id="ARBA00022679"/>
    </source>
</evidence>
<feature type="compositionally biased region" description="Polar residues" evidence="5">
    <location>
        <begin position="389"/>
        <end position="398"/>
    </location>
</feature>
<feature type="region of interest" description="Disordered" evidence="5">
    <location>
        <begin position="515"/>
        <end position="542"/>
    </location>
</feature>
<proteinExistence type="predicted"/>